<keyword evidence="6 12" id="KW-0479">Metal-binding</keyword>
<evidence type="ECO:0000256" key="2">
    <source>
        <dbReference type="ARBA" id="ARBA00004370"/>
    </source>
</evidence>
<dbReference type="GO" id="GO:0005506">
    <property type="term" value="F:iron ion binding"/>
    <property type="evidence" value="ECO:0007669"/>
    <property type="project" value="InterPro"/>
</dbReference>
<proteinExistence type="inferred from homology"/>
<dbReference type="Proteomes" id="UP000234275">
    <property type="component" value="Unassembled WGS sequence"/>
</dbReference>
<name>A0A2I2GSP2_9EURO</name>
<keyword evidence="7 13" id="KW-1133">Transmembrane helix</keyword>
<dbReference type="PRINTS" id="PR00463">
    <property type="entry name" value="EP450I"/>
</dbReference>
<evidence type="ECO:0000256" key="3">
    <source>
        <dbReference type="ARBA" id="ARBA00010617"/>
    </source>
</evidence>
<evidence type="ECO:0000256" key="4">
    <source>
        <dbReference type="ARBA" id="ARBA00022617"/>
    </source>
</evidence>
<dbReference type="OrthoDB" id="6692864at2759"/>
<keyword evidence="10 14" id="KW-0503">Monooxygenase</keyword>
<keyword evidence="11 13" id="KW-0472">Membrane</keyword>
<dbReference type="GO" id="GO:1902181">
    <property type="term" value="P:verruculogen biosynthetic process"/>
    <property type="evidence" value="ECO:0007669"/>
    <property type="project" value="UniProtKB-ARBA"/>
</dbReference>
<dbReference type="InterPro" id="IPR036396">
    <property type="entry name" value="Cyt_P450_sf"/>
</dbReference>
<accession>A0A2I2GSP2</accession>
<evidence type="ECO:0000256" key="1">
    <source>
        <dbReference type="ARBA" id="ARBA00001971"/>
    </source>
</evidence>
<keyword evidence="4 12" id="KW-0349">Heme</keyword>
<sequence length="554" mass="62882">MDARTLAIAGGVGILTHVLYFRRGEHHLYPWRCVWLHLCLFMAILARLHVKQTPRDPVSPAGILEQTCLLAVAYFTGLFTSLLCYRTLFHPLRNFPGPRAARLGVFWLSLRLRKTPTFRYLHQLHEEYGPVVRIGPSEVSVIHPEAVATVHGAQSRCTKNAFYDNAHPMMSLHSWRDRSAHDRRRRVWSSGFGDRALHGYETRIRVYREKLFQRLEAETARAGSSRSASPPPFDVSKWFTFYSYDIMGDLAFAQSFDMLDARKNHWAVDVLMKGLTGYRMLWPSWFFRLLATMPSLGLSKDWHRFIEFATDTLVKRLNGKVMIPDVFASLIGPLNGRSPSEEEKNVLKGDAMLIITAGSDTTATSLTAIVYELARRPDEVSKLLSELDPIPVDSNGEYLHDNIAKLPHLNGFINETFRLHPPIPAAIPRKTPPEGIVVRDVRIPGGMNVYTPQWSLGRSNAAYVDPSTFNPTRWYKYPSLVKDKSAFAPFGIGPYSCIGKPLAMMNLRTTVARLVRTFDITFGPNEDGTRWMNAADDHFAMGIEHMPVILTKRR</sequence>
<dbReference type="Gene3D" id="1.10.630.10">
    <property type="entry name" value="Cytochrome P450"/>
    <property type="match status" value="1"/>
</dbReference>
<dbReference type="PANTHER" id="PTHR24305">
    <property type="entry name" value="CYTOCHROME P450"/>
    <property type="match status" value="1"/>
</dbReference>
<dbReference type="RefSeq" id="XP_024711201.1">
    <property type="nucleotide sequence ID" value="XM_024851333.1"/>
</dbReference>
<keyword evidence="8" id="KW-0560">Oxidoreductase</keyword>
<evidence type="ECO:0000313" key="14">
    <source>
        <dbReference type="EMBL" id="PLB55899.1"/>
    </source>
</evidence>
<evidence type="ECO:0000256" key="10">
    <source>
        <dbReference type="ARBA" id="ARBA00023033"/>
    </source>
</evidence>
<dbReference type="GO" id="GO:0004497">
    <property type="term" value="F:monooxygenase activity"/>
    <property type="evidence" value="ECO:0007669"/>
    <property type="project" value="UniProtKB-KW"/>
</dbReference>
<keyword evidence="15" id="KW-1185">Reference proteome</keyword>
<gene>
    <name evidence="14" type="ORF">P170DRAFT_453124</name>
</gene>
<evidence type="ECO:0000256" key="11">
    <source>
        <dbReference type="ARBA" id="ARBA00023136"/>
    </source>
</evidence>
<dbReference type="EMBL" id="MSFO01000001">
    <property type="protein sequence ID" value="PLB55899.1"/>
    <property type="molecule type" value="Genomic_DNA"/>
</dbReference>
<evidence type="ECO:0000256" key="13">
    <source>
        <dbReference type="SAM" id="Phobius"/>
    </source>
</evidence>
<feature type="transmembrane region" description="Helical" evidence="13">
    <location>
        <begin position="70"/>
        <end position="89"/>
    </location>
</feature>
<dbReference type="GO" id="GO:0016020">
    <property type="term" value="C:membrane"/>
    <property type="evidence" value="ECO:0007669"/>
    <property type="project" value="UniProtKB-SubCell"/>
</dbReference>
<feature type="transmembrane region" description="Helical" evidence="13">
    <location>
        <begin position="6"/>
        <end position="21"/>
    </location>
</feature>
<organism evidence="14 15">
    <name type="scientific">Aspergillus steynii IBT 23096</name>
    <dbReference type="NCBI Taxonomy" id="1392250"/>
    <lineage>
        <taxon>Eukaryota</taxon>
        <taxon>Fungi</taxon>
        <taxon>Dikarya</taxon>
        <taxon>Ascomycota</taxon>
        <taxon>Pezizomycotina</taxon>
        <taxon>Eurotiomycetes</taxon>
        <taxon>Eurotiomycetidae</taxon>
        <taxon>Eurotiales</taxon>
        <taxon>Aspergillaceae</taxon>
        <taxon>Aspergillus</taxon>
        <taxon>Aspergillus subgen. Circumdati</taxon>
    </lineage>
</organism>
<evidence type="ECO:0000256" key="8">
    <source>
        <dbReference type="ARBA" id="ARBA00023002"/>
    </source>
</evidence>
<dbReference type="InterPro" id="IPR002401">
    <property type="entry name" value="Cyt_P450_E_grp-I"/>
</dbReference>
<protein>
    <submittedName>
        <fullName evidence="14">Benzoate 4-monooxygenase cytochrome P450</fullName>
    </submittedName>
</protein>
<keyword evidence="5 13" id="KW-0812">Transmembrane</keyword>
<dbReference type="GO" id="GO:0016705">
    <property type="term" value="F:oxidoreductase activity, acting on paired donors, with incorporation or reduction of molecular oxygen"/>
    <property type="evidence" value="ECO:0007669"/>
    <property type="project" value="InterPro"/>
</dbReference>
<evidence type="ECO:0000313" key="15">
    <source>
        <dbReference type="Proteomes" id="UP000234275"/>
    </source>
</evidence>
<evidence type="ECO:0000256" key="5">
    <source>
        <dbReference type="ARBA" id="ARBA00022692"/>
    </source>
</evidence>
<dbReference type="Pfam" id="PF00067">
    <property type="entry name" value="p450"/>
    <property type="match status" value="1"/>
</dbReference>
<evidence type="ECO:0000256" key="6">
    <source>
        <dbReference type="ARBA" id="ARBA00022723"/>
    </source>
</evidence>
<dbReference type="PANTHER" id="PTHR24305:SF112">
    <property type="entry name" value="L-ORNITHINE-N5-MONOOXYGENASE (EUROFUNG)"/>
    <property type="match status" value="1"/>
</dbReference>
<dbReference type="InterPro" id="IPR001128">
    <property type="entry name" value="Cyt_P450"/>
</dbReference>
<comment type="caution">
    <text evidence="14">The sequence shown here is derived from an EMBL/GenBank/DDBJ whole genome shotgun (WGS) entry which is preliminary data.</text>
</comment>
<feature type="binding site" description="axial binding residue" evidence="12">
    <location>
        <position position="497"/>
    </location>
    <ligand>
        <name>heme</name>
        <dbReference type="ChEBI" id="CHEBI:30413"/>
    </ligand>
    <ligandPart>
        <name>Fe</name>
        <dbReference type="ChEBI" id="CHEBI:18248"/>
    </ligandPart>
</feature>
<dbReference type="AlphaFoldDB" id="A0A2I2GSP2"/>
<evidence type="ECO:0000256" key="12">
    <source>
        <dbReference type="PIRSR" id="PIRSR602401-1"/>
    </source>
</evidence>
<comment type="subcellular location">
    <subcellularLocation>
        <location evidence="2">Membrane</location>
    </subcellularLocation>
</comment>
<dbReference type="FunFam" id="1.10.630.10:FF:000063">
    <property type="entry name" value="Cytochrome P450 monooxygenase"/>
    <property type="match status" value="1"/>
</dbReference>
<keyword evidence="9 12" id="KW-0408">Iron</keyword>
<dbReference type="GeneID" id="36559032"/>
<dbReference type="GO" id="GO:0020037">
    <property type="term" value="F:heme binding"/>
    <property type="evidence" value="ECO:0007669"/>
    <property type="project" value="InterPro"/>
</dbReference>
<dbReference type="CDD" id="cd11061">
    <property type="entry name" value="CYP67-like"/>
    <property type="match status" value="1"/>
</dbReference>
<evidence type="ECO:0000256" key="7">
    <source>
        <dbReference type="ARBA" id="ARBA00022989"/>
    </source>
</evidence>
<comment type="similarity">
    <text evidence="3">Belongs to the cytochrome P450 family.</text>
</comment>
<dbReference type="STRING" id="1392250.A0A2I2GSP2"/>
<feature type="transmembrane region" description="Helical" evidence="13">
    <location>
        <begin position="33"/>
        <end position="50"/>
    </location>
</feature>
<evidence type="ECO:0000256" key="9">
    <source>
        <dbReference type="ARBA" id="ARBA00023004"/>
    </source>
</evidence>
<dbReference type="InterPro" id="IPR050121">
    <property type="entry name" value="Cytochrome_P450_monoxygenase"/>
</dbReference>
<dbReference type="VEuPathDB" id="FungiDB:P170DRAFT_453124"/>
<dbReference type="PRINTS" id="PR00385">
    <property type="entry name" value="P450"/>
</dbReference>
<dbReference type="SUPFAM" id="SSF48264">
    <property type="entry name" value="Cytochrome P450"/>
    <property type="match status" value="1"/>
</dbReference>
<reference evidence="14 15" key="1">
    <citation type="submission" date="2016-12" db="EMBL/GenBank/DDBJ databases">
        <title>The genomes of Aspergillus section Nigri reveals drivers in fungal speciation.</title>
        <authorList>
            <consortium name="DOE Joint Genome Institute"/>
            <person name="Vesth T.C."/>
            <person name="Nybo J."/>
            <person name="Theobald S."/>
            <person name="Brandl J."/>
            <person name="Frisvad J.C."/>
            <person name="Nielsen K.F."/>
            <person name="Lyhne E.K."/>
            <person name="Kogle M.E."/>
            <person name="Kuo A."/>
            <person name="Riley R."/>
            <person name="Clum A."/>
            <person name="Nolan M."/>
            <person name="Lipzen A."/>
            <person name="Salamov A."/>
            <person name="Henrissat B."/>
            <person name="Wiebenga A."/>
            <person name="De Vries R.P."/>
            <person name="Grigoriev I.V."/>
            <person name="Mortensen U.H."/>
            <person name="Andersen M.R."/>
            <person name="Baker S.E."/>
        </authorList>
    </citation>
    <scope>NUCLEOTIDE SEQUENCE [LARGE SCALE GENOMIC DNA]</scope>
    <source>
        <strain evidence="14 15">IBT 23096</strain>
    </source>
</reference>
<comment type="cofactor">
    <cofactor evidence="1 12">
        <name>heme</name>
        <dbReference type="ChEBI" id="CHEBI:30413"/>
    </cofactor>
</comment>